<keyword evidence="2" id="KW-1185">Reference proteome</keyword>
<dbReference type="EMBL" id="UZAH01034853">
    <property type="protein sequence ID" value="VDP37578.1"/>
    <property type="molecule type" value="Genomic_DNA"/>
</dbReference>
<accession>A0A183GKN1</accession>
<dbReference type="WBParaSite" id="HPBE_0002325101-mRNA-1">
    <property type="protein sequence ID" value="HPBE_0002325101-mRNA-1"/>
    <property type="gene ID" value="HPBE_0002325101"/>
</dbReference>
<sequence>MITACLGPIQGKLRIRHLESTAAEKDAILLLRPVTMSVTQKSETNRLLCLVSTTVRHVMKITRKRAGKENCQETSTTYNGDSAYFQPEKSASAQEELATALCVHSGGAGCSLFRLLSRVHQWRRTF</sequence>
<name>A0A183GKN1_HELPZ</name>
<gene>
    <name evidence="1" type="ORF">HPBE_LOCUS23250</name>
</gene>
<dbReference type="Proteomes" id="UP000050761">
    <property type="component" value="Unassembled WGS sequence"/>
</dbReference>
<evidence type="ECO:0000313" key="2">
    <source>
        <dbReference type="Proteomes" id="UP000050761"/>
    </source>
</evidence>
<evidence type="ECO:0000313" key="1">
    <source>
        <dbReference type="EMBL" id="VDP37578.1"/>
    </source>
</evidence>
<evidence type="ECO:0000313" key="3">
    <source>
        <dbReference type="WBParaSite" id="HPBE_0002325101-mRNA-1"/>
    </source>
</evidence>
<accession>A0A3P8DUC3</accession>
<reference evidence="3" key="2">
    <citation type="submission" date="2019-09" db="UniProtKB">
        <authorList>
            <consortium name="WormBaseParasite"/>
        </authorList>
    </citation>
    <scope>IDENTIFICATION</scope>
</reference>
<reference evidence="1 2" key="1">
    <citation type="submission" date="2018-11" db="EMBL/GenBank/DDBJ databases">
        <authorList>
            <consortium name="Pathogen Informatics"/>
        </authorList>
    </citation>
    <scope>NUCLEOTIDE SEQUENCE [LARGE SCALE GENOMIC DNA]</scope>
</reference>
<protein>
    <submittedName>
        <fullName evidence="1 3">Uncharacterized protein</fullName>
    </submittedName>
</protein>
<dbReference type="AlphaFoldDB" id="A0A183GKN1"/>
<proteinExistence type="predicted"/>
<organism evidence="2 3">
    <name type="scientific">Heligmosomoides polygyrus</name>
    <name type="common">Parasitic roundworm</name>
    <dbReference type="NCBI Taxonomy" id="6339"/>
    <lineage>
        <taxon>Eukaryota</taxon>
        <taxon>Metazoa</taxon>
        <taxon>Ecdysozoa</taxon>
        <taxon>Nematoda</taxon>
        <taxon>Chromadorea</taxon>
        <taxon>Rhabditida</taxon>
        <taxon>Rhabditina</taxon>
        <taxon>Rhabditomorpha</taxon>
        <taxon>Strongyloidea</taxon>
        <taxon>Heligmosomidae</taxon>
        <taxon>Heligmosomoides</taxon>
    </lineage>
</organism>